<feature type="transmembrane region" description="Helical" evidence="1">
    <location>
        <begin position="73"/>
        <end position="96"/>
    </location>
</feature>
<proteinExistence type="predicted"/>
<dbReference type="EMBL" id="JAGVWD010000051">
    <property type="protein sequence ID" value="MBS3057655.1"/>
    <property type="molecule type" value="Genomic_DNA"/>
</dbReference>
<keyword evidence="1" id="KW-0472">Membrane</keyword>
<sequence>MEKKINFYGKVIDALDKPEIKETFAKGEVPEKLKPLSYHGSLASLISELKPMEELVRAGIYLPKLDLREKTNYLLYVCYWYGGMYFVPVHATVKFSKDKLLDLRKRAPELRAGKIIKARMKKAKIRGQFELPAETPEQIDKNVRHIEKIISVLKWQNERWKNRLKQPG</sequence>
<comment type="caution">
    <text evidence="2">The sequence shown here is derived from an EMBL/GenBank/DDBJ whole genome shotgun (WGS) entry which is preliminary data.</text>
</comment>
<reference evidence="2" key="1">
    <citation type="submission" date="2021-03" db="EMBL/GenBank/DDBJ databases">
        <authorList>
            <person name="Jaffe A."/>
        </authorList>
    </citation>
    <scope>NUCLEOTIDE SEQUENCE</scope>
    <source>
        <strain evidence="2">RIFCSPHIGHO2_01_FULL_AR10_44_11</strain>
    </source>
</reference>
<gene>
    <name evidence="2" type="ORF">J4415_03445</name>
</gene>
<evidence type="ECO:0000313" key="2">
    <source>
        <dbReference type="EMBL" id="MBS3057655.1"/>
    </source>
</evidence>
<keyword evidence="1" id="KW-1133">Transmembrane helix</keyword>
<reference evidence="2" key="2">
    <citation type="submission" date="2021-05" db="EMBL/GenBank/DDBJ databases">
        <title>Protein family content uncovers lineage relationships and bacterial pathway maintenance mechanisms in DPANN archaea.</title>
        <authorList>
            <person name="Castelle C.J."/>
            <person name="Meheust R."/>
            <person name="Jaffe A.L."/>
            <person name="Seitz K."/>
            <person name="Gong X."/>
            <person name="Baker B.J."/>
            <person name="Banfield J.F."/>
        </authorList>
    </citation>
    <scope>NUCLEOTIDE SEQUENCE</scope>
    <source>
        <strain evidence="2">RIFCSPHIGHO2_01_FULL_AR10_44_11</strain>
    </source>
</reference>
<evidence type="ECO:0000313" key="3">
    <source>
        <dbReference type="Proteomes" id="UP000677687"/>
    </source>
</evidence>
<dbReference type="Proteomes" id="UP000677687">
    <property type="component" value="Unassembled WGS sequence"/>
</dbReference>
<keyword evidence="1" id="KW-0812">Transmembrane</keyword>
<protein>
    <submittedName>
        <fullName evidence="2">Uncharacterized protein</fullName>
    </submittedName>
</protein>
<evidence type="ECO:0000256" key="1">
    <source>
        <dbReference type="SAM" id="Phobius"/>
    </source>
</evidence>
<name>A0A8T4L1G5_9ARCH</name>
<organism evidence="2 3">
    <name type="scientific">Candidatus Iainarchaeum sp</name>
    <dbReference type="NCBI Taxonomy" id="3101447"/>
    <lineage>
        <taxon>Archaea</taxon>
        <taxon>Candidatus Iainarchaeota</taxon>
        <taxon>Candidatus Iainarchaeia</taxon>
        <taxon>Candidatus Iainarchaeales</taxon>
        <taxon>Candidatus Iainarchaeaceae</taxon>
        <taxon>Candidatus Iainarchaeum</taxon>
    </lineage>
</organism>
<dbReference type="AlphaFoldDB" id="A0A8T4L1G5"/>
<accession>A0A8T4L1G5</accession>